<keyword evidence="1" id="KW-0175">Coiled coil</keyword>
<dbReference type="EMBL" id="JANCYU010000051">
    <property type="protein sequence ID" value="KAK4527431.1"/>
    <property type="molecule type" value="Genomic_DNA"/>
</dbReference>
<feature type="coiled-coil region" evidence="1">
    <location>
        <begin position="427"/>
        <end position="459"/>
    </location>
</feature>
<proteinExistence type="predicted"/>
<feature type="compositionally biased region" description="Polar residues" evidence="2">
    <location>
        <begin position="294"/>
        <end position="318"/>
    </location>
</feature>
<evidence type="ECO:0000256" key="2">
    <source>
        <dbReference type="SAM" id="MobiDB-lite"/>
    </source>
</evidence>
<feature type="region of interest" description="Disordered" evidence="2">
    <location>
        <begin position="467"/>
        <end position="503"/>
    </location>
</feature>
<keyword evidence="5" id="KW-1185">Reference proteome</keyword>
<name>A0AAV9IJQ2_9RHOD</name>
<evidence type="ECO:0000259" key="3">
    <source>
        <dbReference type="Pfam" id="PF08729"/>
    </source>
</evidence>
<gene>
    <name evidence="4" type="ORF">GAYE_SCF39G5353</name>
</gene>
<feature type="region of interest" description="Disordered" evidence="2">
    <location>
        <begin position="107"/>
        <end position="133"/>
    </location>
</feature>
<feature type="compositionally biased region" description="Basic and acidic residues" evidence="2">
    <location>
        <begin position="109"/>
        <end position="125"/>
    </location>
</feature>
<feature type="region of interest" description="Disordered" evidence="2">
    <location>
        <begin position="276"/>
        <end position="336"/>
    </location>
</feature>
<feature type="compositionally biased region" description="Basic residues" evidence="2">
    <location>
        <begin position="623"/>
        <end position="632"/>
    </location>
</feature>
<feature type="domain" description="Hpc2-related" evidence="3">
    <location>
        <begin position="67"/>
        <end position="108"/>
    </location>
</feature>
<dbReference type="Pfam" id="PF08729">
    <property type="entry name" value="HUN"/>
    <property type="match status" value="1"/>
</dbReference>
<sequence>MAVPIKVVPGVTNRIDFRKVQRLVRDEKQAQQLKDGENSKEDDQLLPKGLAGIVEKYSKLGKKPRASRDEYDLDDDFIDDSEAVDLGEEESFLDELEQEFYICSEELEEPSKEERSEGASAKEESDSLQDSFSEQSQIPSFHYTYEELCENLQPIPEDVKGCLLTLKDALLSNNLSRRSFTSTYVAPHIKRLFVTAAQHGLAREANFGETGSVRCALTEELWSHIKALFNCRGLTKYRCSKKNFEEEAFSVFYNEWKQTMRNEREKIVSDLKHELSVSTDSQSKEPPLNDTGEWKSQTQDSQNDVNSYPTDSVQSQTEGVERAEEDASASPARRCKRKAATMAAEEISNLAVHGSIQSPFKKRKLRVEWSKSLDKLVYDYFVKKIAQIRCRDLGKSKKNENAESATELLNAAFSEYEVTEKDLIDSYRRHKAEVKRSQRQKSEEKREEIRLKKQLAAQRKMEREQSFAKIQKGERPSIHKNNVSKDQIHTDGTKQPETTDLDTVQMKLSKSSAVSSEEHKKVKSTSLYAKDTNAIGMVDDGLKSTTNNEVAGGTLCPSKVKTHCAKRKLNSTKPTSSLVRKADNTSRAHEDGQKKSDSFDDSNRDRTPTKQETEINHETTARSKSKPKRSRLKNSSVGLNEKILKQLPSINERPKVTQVRIPAGFAAEVEAALE</sequence>
<feature type="compositionally biased region" description="Basic and acidic residues" evidence="2">
    <location>
        <begin position="467"/>
        <end position="477"/>
    </location>
</feature>
<protein>
    <recommendedName>
        <fullName evidence="3">Hpc2-related domain-containing protein</fullName>
    </recommendedName>
</protein>
<dbReference type="InterPro" id="IPR014840">
    <property type="entry name" value="HRD"/>
</dbReference>
<reference evidence="4 5" key="1">
    <citation type="submission" date="2022-07" db="EMBL/GenBank/DDBJ databases">
        <title>Genome-wide signatures of adaptation to extreme environments.</title>
        <authorList>
            <person name="Cho C.H."/>
            <person name="Yoon H.S."/>
        </authorList>
    </citation>
    <scope>NUCLEOTIDE SEQUENCE [LARGE SCALE GENOMIC DNA]</scope>
    <source>
        <strain evidence="4 5">108.79 E11</strain>
    </source>
</reference>
<comment type="caution">
    <text evidence="4">The sequence shown here is derived from an EMBL/GenBank/DDBJ whole genome shotgun (WGS) entry which is preliminary data.</text>
</comment>
<organism evidence="4 5">
    <name type="scientific">Galdieria yellowstonensis</name>
    <dbReference type="NCBI Taxonomy" id="3028027"/>
    <lineage>
        <taxon>Eukaryota</taxon>
        <taxon>Rhodophyta</taxon>
        <taxon>Bangiophyceae</taxon>
        <taxon>Galdieriales</taxon>
        <taxon>Galdieriaceae</taxon>
        <taxon>Galdieria</taxon>
    </lineage>
</organism>
<feature type="compositionally biased region" description="Basic and acidic residues" evidence="2">
    <location>
        <begin position="580"/>
        <end position="621"/>
    </location>
</feature>
<dbReference type="Proteomes" id="UP001300502">
    <property type="component" value="Unassembled WGS sequence"/>
</dbReference>
<evidence type="ECO:0000313" key="4">
    <source>
        <dbReference type="EMBL" id="KAK4527431.1"/>
    </source>
</evidence>
<evidence type="ECO:0000313" key="5">
    <source>
        <dbReference type="Proteomes" id="UP001300502"/>
    </source>
</evidence>
<feature type="region of interest" description="Disordered" evidence="2">
    <location>
        <begin position="28"/>
        <end position="47"/>
    </location>
</feature>
<feature type="compositionally biased region" description="Basic and acidic residues" evidence="2">
    <location>
        <begin position="28"/>
        <end position="45"/>
    </location>
</feature>
<accession>A0AAV9IJQ2</accession>
<dbReference type="AlphaFoldDB" id="A0AAV9IJQ2"/>
<evidence type="ECO:0000256" key="1">
    <source>
        <dbReference type="SAM" id="Coils"/>
    </source>
</evidence>
<feature type="region of interest" description="Disordered" evidence="2">
    <location>
        <begin position="566"/>
        <end position="640"/>
    </location>
</feature>